<evidence type="ECO:0000313" key="3">
    <source>
        <dbReference type="Proteomes" id="UP000035932"/>
    </source>
</evidence>
<reference evidence="2 3" key="1">
    <citation type="submission" date="2015-06" db="EMBL/GenBank/DDBJ databases">
        <title>Recapitulation of the evolution of biosynthetic gene clusters reveals hidden chemical diversity on bacterial genomes.</title>
        <authorList>
            <person name="Cruz-Morales P."/>
            <person name="Martinez-Guerrero C."/>
            <person name="Morales-Escalante M.A."/>
            <person name="Yanez-Guerra L.A."/>
            <person name="Kopp J.F."/>
            <person name="Feldmann J."/>
            <person name="Ramos-Aboites H.E."/>
            <person name="Barona-Gomez F."/>
        </authorList>
    </citation>
    <scope>NUCLEOTIDE SEQUENCE [LARGE SCALE GENOMIC DNA]</scope>
    <source>
        <strain evidence="2 3">ATCC 31245</strain>
    </source>
</reference>
<dbReference type="PATRIC" id="fig|66430.4.peg.2338"/>
<organism evidence="2 3">
    <name type="scientific">Streptomyces roseus</name>
    <dbReference type="NCBI Taxonomy" id="66430"/>
    <lineage>
        <taxon>Bacteria</taxon>
        <taxon>Bacillati</taxon>
        <taxon>Actinomycetota</taxon>
        <taxon>Actinomycetes</taxon>
        <taxon>Kitasatosporales</taxon>
        <taxon>Streptomycetaceae</taxon>
        <taxon>Streptomyces</taxon>
    </lineage>
</organism>
<feature type="region of interest" description="Disordered" evidence="1">
    <location>
        <begin position="441"/>
        <end position="460"/>
    </location>
</feature>
<dbReference type="OrthoDB" id="8041036at2"/>
<evidence type="ECO:0008006" key="4">
    <source>
        <dbReference type="Google" id="ProtNLM"/>
    </source>
</evidence>
<accession>A0A0J6XSB2</accession>
<comment type="caution">
    <text evidence="2">The sequence shown here is derived from an EMBL/GenBank/DDBJ whole genome shotgun (WGS) entry which is preliminary data.</text>
</comment>
<protein>
    <recommendedName>
        <fullName evidence="4">Glutathionylspermidine synthase pre-ATP-grasp-like domain-containing protein</fullName>
    </recommendedName>
</protein>
<proteinExistence type="predicted"/>
<name>A0A0J6XSB2_9ACTN</name>
<dbReference type="AlphaFoldDB" id="A0A0J6XSB2"/>
<gene>
    <name evidence="2" type="ORF">ACS04_04815</name>
</gene>
<evidence type="ECO:0000256" key="1">
    <source>
        <dbReference type="SAM" id="MobiDB-lite"/>
    </source>
</evidence>
<dbReference type="STRING" id="66430.ACS04_04815"/>
<keyword evidence="3" id="KW-1185">Reference proteome</keyword>
<dbReference type="RefSeq" id="WP_048475218.1">
    <property type="nucleotide sequence ID" value="NZ_JBIRUD010000011.1"/>
</dbReference>
<dbReference type="Proteomes" id="UP000035932">
    <property type="component" value="Unassembled WGS sequence"/>
</dbReference>
<sequence>MSNWSALDPRATAAWTEFAATGAAEADNERFQKRLHRPGWIHAYPPVVLRGAAADEVTELGLRLAELVSDFPRRVFGEDLEAWAGYLGVPAEDAELMISALRHPRTGRAATAVMRPDLVVTDDGLQLVELNVSTPMGGMSTIAPYAEAALDSDFARFLAARGLTPGAPATTHVWLDMFVGLLREHETERPLHVFEAIANPADSDSGRRFFVDMIRSGGYEISCGLVTDLELDEDGASFDGRRVDVVVTMYTWHETKKHVPPALTRRLMELDIAEKLDFIGAPATALHDNKGNLALLTEPEFDHLLSEEERILARAHVPKTFRLRADTLDRALAEREALICKPASAYGGKDLAFGFTHDDGQWRALLAERLADPAETYVLQRRLRPAVVDVPGAEPAGREVVLAPLVFGGRFAGTFLRQAPPRSASAINASSGAEAAGVLTFEPYPAPSHTPPSSSSYKEL</sequence>
<feature type="compositionally biased region" description="Low complexity" evidence="1">
    <location>
        <begin position="451"/>
        <end position="460"/>
    </location>
</feature>
<evidence type="ECO:0000313" key="2">
    <source>
        <dbReference type="EMBL" id="KMO99045.1"/>
    </source>
</evidence>
<dbReference type="SUPFAM" id="SSF56059">
    <property type="entry name" value="Glutathione synthetase ATP-binding domain-like"/>
    <property type="match status" value="1"/>
</dbReference>
<dbReference type="EMBL" id="LFML01000016">
    <property type="protein sequence ID" value="KMO99045.1"/>
    <property type="molecule type" value="Genomic_DNA"/>
</dbReference>